<feature type="compositionally biased region" description="Polar residues" evidence="1">
    <location>
        <begin position="356"/>
        <end position="368"/>
    </location>
</feature>
<evidence type="ECO:0000313" key="3">
    <source>
        <dbReference type="EMBL" id="KAJ8655888.1"/>
    </source>
</evidence>
<dbReference type="SUPFAM" id="SSF103657">
    <property type="entry name" value="BAR/IMD domain-like"/>
    <property type="match status" value="1"/>
</dbReference>
<dbReference type="GeneID" id="83215734"/>
<dbReference type="Pfam" id="PF08397">
    <property type="entry name" value="IMD"/>
    <property type="match status" value="1"/>
</dbReference>
<dbReference type="PANTHER" id="PTHR38407">
    <property type="entry name" value="PROTEIN IVY1"/>
    <property type="match status" value="1"/>
</dbReference>
<sequence length="381" mass="43000">MTYHSPEKKHYDNSLVPPNSFYSTDDSDMFARRAMSVMSSSSFQYTADDNQSIRSATLPPDNGVHLSKQDLAASLDSYENLLKAAQVYREQMQQLSGAAAGFGYALERVAKGKAVAEAGQGLQAAAGLQFLISNHQQIFGDMFQKTLEEPLRESIDHHRKIVQQSQENYNAALKIISKRIRDTESRNMKNGRKGQRDIKQFRKALEELTHQVDELDRIKTEYHRHMVDVERRQNYMTLSKVASVVRAEVDIHERIANKGLGDPMLEQMMQQNPDPFCAYSTLTDEPTEIFTVLPPVSLIDHPQTPVLDPEDYGMPDTLLNTSRSESSLCTMPQRVQELWKEEAHKDTHSLSDDESSSGGHVTKETSVGGNRHIAHHLNEEG</sequence>
<dbReference type="AlphaFoldDB" id="A0AAD7UZJ8"/>
<evidence type="ECO:0000259" key="2">
    <source>
        <dbReference type="Pfam" id="PF08397"/>
    </source>
</evidence>
<dbReference type="GO" id="GO:0007009">
    <property type="term" value="P:plasma membrane organization"/>
    <property type="evidence" value="ECO:0007669"/>
    <property type="project" value="InterPro"/>
</dbReference>
<reference evidence="3 4" key="1">
    <citation type="submission" date="2023-03" db="EMBL/GenBank/DDBJ databases">
        <title>Genome sequence of Lichtheimia ornata CBS 291.66.</title>
        <authorList>
            <person name="Mohabir J.T."/>
            <person name="Shea T.P."/>
            <person name="Kurbessoian T."/>
            <person name="Berby B."/>
            <person name="Fontaine J."/>
            <person name="Livny J."/>
            <person name="Gnirke A."/>
            <person name="Stajich J.E."/>
            <person name="Cuomo C.A."/>
        </authorList>
    </citation>
    <scope>NUCLEOTIDE SEQUENCE [LARGE SCALE GENOMIC DNA]</scope>
    <source>
        <strain evidence="3">CBS 291.66</strain>
    </source>
</reference>
<feature type="compositionally biased region" description="Basic and acidic residues" evidence="1">
    <location>
        <begin position="342"/>
        <end position="351"/>
    </location>
</feature>
<dbReference type="EMBL" id="JARTCD010000044">
    <property type="protein sequence ID" value="KAJ8655888.1"/>
    <property type="molecule type" value="Genomic_DNA"/>
</dbReference>
<comment type="caution">
    <text evidence="3">The sequence shown here is derived from an EMBL/GenBank/DDBJ whole genome shotgun (WGS) entry which is preliminary data.</text>
</comment>
<dbReference type="GO" id="GO:0000329">
    <property type="term" value="C:fungal-type vacuole membrane"/>
    <property type="evidence" value="ECO:0007669"/>
    <property type="project" value="InterPro"/>
</dbReference>
<gene>
    <name evidence="3" type="ORF">O0I10_008327</name>
</gene>
<dbReference type="InterPro" id="IPR013606">
    <property type="entry name" value="I-BAR_dom"/>
</dbReference>
<dbReference type="GO" id="GO:0042144">
    <property type="term" value="P:vacuole fusion, non-autophagic"/>
    <property type="evidence" value="ECO:0007669"/>
    <property type="project" value="InterPro"/>
</dbReference>
<keyword evidence="4" id="KW-1185">Reference proteome</keyword>
<dbReference type="InterPro" id="IPR037470">
    <property type="entry name" value="IVY1"/>
</dbReference>
<dbReference type="PANTHER" id="PTHR38407:SF1">
    <property type="entry name" value="PROTEIN IVY1"/>
    <property type="match status" value="1"/>
</dbReference>
<feature type="region of interest" description="Disordered" evidence="1">
    <location>
        <begin position="342"/>
        <end position="381"/>
    </location>
</feature>
<feature type="domain" description="IMD" evidence="2">
    <location>
        <begin position="77"/>
        <end position="254"/>
    </location>
</feature>
<dbReference type="GO" id="GO:0005543">
    <property type="term" value="F:phospholipid binding"/>
    <property type="evidence" value="ECO:0007669"/>
    <property type="project" value="InterPro"/>
</dbReference>
<evidence type="ECO:0000256" key="1">
    <source>
        <dbReference type="SAM" id="MobiDB-lite"/>
    </source>
</evidence>
<proteinExistence type="predicted"/>
<dbReference type="InterPro" id="IPR027267">
    <property type="entry name" value="AH/BAR_dom_sf"/>
</dbReference>
<organism evidence="3 4">
    <name type="scientific">Lichtheimia ornata</name>
    <dbReference type="NCBI Taxonomy" id="688661"/>
    <lineage>
        <taxon>Eukaryota</taxon>
        <taxon>Fungi</taxon>
        <taxon>Fungi incertae sedis</taxon>
        <taxon>Mucoromycota</taxon>
        <taxon>Mucoromycotina</taxon>
        <taxon>Mucoromycetes</taxon>
        <taxon>Mucorales</taxon>
        <taxon>Lichtheimiaceae</taxon>
        <taxon>Lichtheimia</taxon>
    </lineage>
</organism>
<evidence type="ECO:0000313" key="4">
    <source>
        <dbReference type="Proteomes" id="UP001234581"/>
    </source>
</evidence>
<dbReference type="Gene3D" id="1.20.1270.60">
    <property type="entry name" value="Arfaptin homology (AH) domain/BAR domain"/>
    <property type="match status" value="1"/>
</dbReference>
<accession>A0AAD7UZJ8</accession>
<name>A0AAD7UZJ8_9FUNG</name>
<dbReference type="RefSeq" id="XP_058340801.1">
    <property type="nucleotide sequence ID" value="XM_058488331.1"/>
</dbReference>
<dbReference type="Proteomes" id="UP001234581">
    <property type="component" value="Unassembled WGS sequence"/>
</dbReference>
<protein>
    <recommendedName>
        <fullName evidence="2">IMD domain-containing protein</fullName>
    </recommendedName>
</protein>